<dbReference type="EMBL" id="AP027059">
    <property type="protein sequence ID" value="BDU50559.1"/>
    <property type="molecule type" value="Genomic_DNA"/>
</dbReference>
<proteinExistence type="predicted"/>
<accession>A0AAU9DTN7</accession>
<protein>
    <submittedName>
        <fullName evidence="2">Uncharacterized protein</fullName>
    </submittedName>
</protein>
<organism evidence="2 3">
    <name type="scientific">Haliovirga abyssi</name>
    <dbReference type="NCBI Taxonomy" id="2996794"/>
    <lineage>
        <taxon>Bacteria</taxon>
        <taxon>Fusobacteriati</taxon>
        <taxon>Fusobacteriota</taxon>
        <taxon>Fusobacteriia</taxon>
        <taxon>Fusobacteriales</taxon>
        <taxon>Haliovirgaceae</taxon>
        <taxon>Haliovirga</taxon>
    </lineage>
</organism>
<feature type="transmembrane region" description="Helical" evidence="1">
    <location>
        <begin position="46"/>
        <end position="71"/>
    </location>
</feature>
<keyword evidence="1" id="KW-1133">Transmembrane helix</keyword>
<evidence type="ECO:0000256" key="1">
    <source>
        <dbReference type="SAM" id="Phobius"/>
    </source>
</evidence>
<evidence type="ECO:0000313" key="3">
    <source>
        <dbReference type="Proteomes" id="UP001321582"/>
    </source>
</evidence>
<keyword evidence="3" id="KW-1185">Reference proteome</keyword>
<gene>
    <name evidence="2" type="ORF">HLVA_11280</name>
</gene>
<dbReference type="Proteomes" id="UP001321582">
    <property type="component" value="Chromosome"/>
</dbReference>
<dbReference type="AlphaFoldDB" id="A0AAU9DTN7"/>
<dbReference type="KEGG" id="haby:HLVA_11280"/>
<name>A0AAU9DTN7_9FUSO</name>
<sequence>MNRSISKILSIVLLVYLLIFFREKFVLGFIGIYILILFTIEFLPRIINYIFSLISKFVNILTIVLILLMILNFPIKYKEKFQVKTLDEKILKNDIVLSEKLKKFDKYNSNLIDKKIKEKKYNDEDVILALKSSKIVRENIIKFILNNNFQKYYFKEKSDEADVEWINLLYIFRYGIAEIDNLIKENQLEKARCEMLELLSLSKKLWDTDYGTLLFFTNDTITEEFIRYYALNHKILDMKKEVLENFRDIKKIVNINYSKALINESDFMKLTLKNNRGNMFSTVDLETGKIEKNDYFIRWPFYNEEDTIKLIEGYYSKILDISKDKFYLNKGKIKNVKINMLSIKNPIGHIVLQAIYIDYERMYYKKERLLDKIELLNFILTDRNKLPKDRLTGGNFILEKKKDENIIKSSYMVNGKNAIKMEY</sequence>
<keyword evidence="1" id="KW-0812">Transmembrane</keyword>
<keyword evidence="1" id="KW-0472">Membrane</keyword>
<feature type="transmembrane region" description="Helical" evidence="1">
    <location>
        <begin position="12"/>
        <end position="40"/>
    </location>
</feature>
<dbReference type="RefSeq" id="WP_307903424.1">
    <property type="nucleotide sequence ID" value="NZ_AP027059.1"/>
</dbReference>
<evidence type="ECO:0000313" key="2">
    <source>
        <dbReference type="EMBL" id="BDU50559.1"/>
    </source>
</evidence>
<reference evidence="2 3" key="1">
    <citation type="submission" date="2022-11" db="EMBL/GenBank/DDBJ databases">
        <title>Haliovirga abyssi gen. nov., sp. nov., a mesophilic fermentative bacterium isolated from the Iheya North hydrothermal field and the proposal of Haliovirgaceae fam. nov.</title>
        <authorList>
            <person name="Miyazaki U."/>
            <person name="Tame A."/>
            <person name="Miyazaki J."/>
            <person name="Takai K."/>
            <person name="Sawayama S."/>
            <person name="Kitajima M."/>
            <person name="Okamoto A."/>
            <person name="Nakagawa S."/>
        </authorList>
    </citation>
    <scope>NUCLEOTIDE SEQUENCE [LARGE SCALE GENOMIC DNA]</scope>
    <source>
        <strain evidence="2 3">IC12</strain>
    </source>
</reference>